<protein>
    <submittedName>
        <fullName evidence="2">Uncharacterized protein</fullName>
    </submittedName>
</protein>
<accession>A0AAN7M721</accession>
<keyword evidence="3" id="KW-1185">Reference proteome</keyword>
<dbReference type="AlphaFoldDB" id="A0AAN7M721"/>
<gene>
    <name evidence="2" type="ORF">SAY86_020917</name>
</gene>
<dbReference type="Proteomes" id="UP001346149">
    <property type="component" value="Unassembled WGS sequence"/>
</dbReference>
<evidence type="ECO:0000256" key="1">
    <source>
        <dbReference type="SAM" id="MobiDB-lite"/>
    </source>
</evidence>
<dbReference type="EMBL" id="JAXQNO010000003">
    <property type="protein sequence ID" value="KAK4800430.1"/>
    <property type="molecule type" value="Genomic_DNA"/>
</dbReference>
<feature type="compositionally biased region" description="Basic and acidic residues" evidence="1">
    <location>
        <begin position="91"/>
        <end position="103"/>
    </location>
</feature>
<evidence type="ECO:0000313" key="2">
    <source>
        <dbReference type="EMBL" id="KAK4800430.1"/>
    </source>
</evidence>
<comment type="caution">
    <text evidence="2">The sequence shown here is derived from an EMBL/GenBank/DDBJ whole genome shotgun (WGS) entry which is preliminary data.</text>
</comment>
<name>A0AAN7M721_TRANT</name>
<feature type="region of interest" description="Disordered" evidence="1">
    <location>
        <begin position="69"/>
        <end position="103"/>
    </location>
</feature>
<evidence type="ECO:0000313" key="3">
    <source>
        <dbReference type="Proteomes" id="UP001346149"/>
    </source>
</evidence>
<sequence>MPCGGLLGVSHHLLLLLHKGQEPVLPHGHHKRRNDSQHEVASGLHRNHNHYDEELPVVVPWDNMMEGDTEHSERDMALHAAADNHSPLLAERNKENRVVDPTG</sequence>
<proteinExistence type="predicted"/>
<reference evidence="2 3" key="1">
    <citation type="journal article" date="2023" name="Hortic Res">
        <title>Pangenome of water caltrop reveals structural variations and asymmetric subgenome divergence after allopolyploidization.</title>
        <authorList>
            <person name="Zhang X."/>
            <person name="Chen Y."/>
            <person name="Wang L."/>
            <person name="Yuan Y."/>
            <person name="Fang M."/>
            <person name="Shi L."/>
            <person name="Lu R."/>
            <person name="Comes H.P."/>
            <person name="Ma Y."/>
            <person name="Chen Y."/>
            <person name="Huang G."/>
            <person name="Zhou Y."/>
            <person name="Zheng Z."/>
            <person name="Qiu Y."/>
        </authorList>
    </citation>
    <scope>NUCLEOTIDE SEQUENCE [LARGE SCALE GENOMIC DNA]</scope>
    <source>
        <strain evidence="2">F231</strain>
    </source>
</reference>
<feature type="region of interest" description="Disordered" evidence="1">
    <location>
        <begin position="24"/>
        <end position="53"/>
    </location>
</feature>
<organism evidence="2 3">
    <name type="scientific">Trapa natans</name>
    <name type="common">Water chestnut</name>
    <dbReference type="NCBI Taxonomy" id="22666"/>
    <lineage>
        <taxon>Eukaryota</taxon>
        <taxon>Viridiplantae</taxon>
        <taxon>Streptophyta</taxon>
        <taxon>Embryophyta</taxon>
        <taxon>Tracheophyta</taxon>
        <taxon>Spermatophyta</taxon>
        <taxon>Magnoliopsida</taxon>
        <taxon>eudicotyledons</taxon>
        <taxon>Gunneridae</taxon>
        <taxon>Pentapetalae</taxon>
        <taxon>rosids</taxon>
        <taxon>malvids</taxon>
        <taxon>Myrtales</taxon>
        <taxon>Lythraceae</taxon>
        <taxon>Trapa</taxon>
    </lineage>
</organism>